<feature type="non-terminal residue" evidence="7">
    <location>
        <position position="1"/>
    </location>
</feature>
<accession>A0A0F9CNW1</accession>
<dbReference type="InterPro" id="IPR004017">
    <property type="entry name" value="Cys_rich_dom"/>
</dbReference>
<feature type="domain" description="4Fe-4S ferredoxin-type" evidence="6">
    <location>
        <begin position="5"/>
        <end position="35"/>
    </location>
</feature>
<evidence type="ECO:0000259" key="6">
    <source>
        <dbReference type="PROSITE" id="PS51379"/>
    </source>
</evidence>
<keyword evidence="3" id="KW-0560">Oxidoreductase</keyword>
<dbReference type="SUPFAM" id="SSF46548">
    <property type="entry name" value="alpha-helical ferredoxin"/>
    <property type="match status" value="1"/>
</dbReference>
<evidence type="ECO:0000313" key="7">
    <source>
        <dbReference type="EMBL" id="KKL51053.1"/>
    </source>
</evidence>
<sequence>LSDEMLKHFSETVFRCTLCGNCQEICPVGIHLRDLWLSLRQDMVHSGFYPKKIDRVRDNLEESHNVFAEDNEERADWVEDIREAPEHGYLKDKAEIVYFTGCVAAYFPLAQKIPIALAQILDRSGVDFTLLGEDEWCCGFPLFGAGLGDHFQQFVDHNLGAIRKKGAKEVVFACPSCYQVWRDYYPDEFAISHASQFLLGLVKENRIPFKNLPLTVTYHDPCDLGRGAKVFDPPRELIQSIPGVKLVELPNNREKCNCCGGGGNLEMIDKKLSSEIARQKIEEVIGTGAQAVVTSCQQCVRTMLTHVKRNKVPIEVMDITQLIHRALGD</sequence>
<dbReference type="GO" id="GO:0005886">
    <property type="term" value="C:plasma membrane"/>
    <property type="evidence" value="ECO:0007669"/>
    <property type="project" value="TreeGrafter"/>
</dbReference>
<dbReference type="InterPro" id="IPR017896">
    <property type="entry name" value="4Fe4S_Fe-S-bd"/>
</dbReference>
<protein>
    <recommendedName>
        <fullName evidence="6">4Fe-4S ferredoxin-type domain-containing protein</fullName>
    </recommendedName>
</protein>
<evidence type="ECO:0000256" key="4">
    <source>
        <dbReference type="ARBA" id="ARBA00023004"/>
    </source>
</evidence>
<dbReference type="PROSITE" id="PS51379">
    <property type="entry name" value="4FE4S_FER_2"/>
    <property type="match status" value="1"/>
</dbReference>
<dbReference type="Gene3D" id="1.10.1060.10">
    <property type="entry name" value="Alpha-helical ferredoxin"/>
    <property type="match status" value="1"/>
</dbReference>
<evidence type="ECO:0000256" key="3">
    <source>
        <dbReference type="ARBA" id="ARBA00023002"/>
    </source>
</evidence>
<keyword evidence="2" id="KW-0479">Metal-binding</keyword>
<dbReference type="Pfam" id="PF02754">
    <property type="entry name" value="CCG"/>
    <property type="match status" value="2"/>
</dbReference>
<dbReference type="GO" id="GO:0051539">
    <property type="term" value="F:4 iron, 4 sulfur cluster binding"/>
    <property type="evidence" value="ECO:0007669"/>
    <property type="project" value="UniProtKB-KW"/>
</dbReference>
<evidence type="ECO:0000256" key="1">
    <source>
        <dbReference type="ARBA" id="ARBA00022485"/>
    </source>
</evidence>
<evidence type="ECO:0000256" key="2">
    <source>
        <dbReference type="ARBA" id="ARBA00022723"/>
    </source>
</evidence>
<dbReference type="PROSITE" id="PS00198">
    <property type="entry name" value="4FE4S_FER_1"/>
    <property type="match status" value="1"/>
</dbReference>
<keyword evidence="1" id="KW-0004">4Fe-4S</keyword>
<comment type="caution">
    <text evidence="7">The sequence shown here is derived from an EMBL/GenBank/DDBJ whole genome shotgun (WGS) entry which is preliminary data.</text>
</comment>
<keyword evidence="5" id="KW-0411">Iron-sulfur</keyword>
<dbReference type="GO" id="GO:0046872">
    <property type="term" value="F:metal ion binding"/>
    <property type="evidence" value="ECO:0007669"/>
    <property type="project" value="UniProtKB-KW"/>
</dbReference>
<organism evidence="7">
    <name type="scientific">marine sediment metagenome</name>
    <dbReference type="NCBI Taxonomy" id="412755"/>
    <lineage>
        <taxon>unclassified sequences</taxon>
        <taxon>metagenomes</taxon>
        <taxon>ecological metagenomes</taxon>
    </lineage>
</organism>
<dbReference type="InterPro" id="IPR051460">
    <property type="entry name" value="HdrC_iron-sulfur_subunit"/>
</dbReference>
<keyword evidence="4" id="KW-0408">Iron</keyword>
<reference evidence="7" key="1">
    <citation type="journal article" date="2015" name="Nature">
        <title>Complex archaea that bridge the gap between prokaryotes and eukaryotes.</title>
        <authorList>
            <person name="Spang A."/>
            <person name="Saw J.H."/>
            <person name="Jorgensen S.L."/>
            <person name="Zaremba-Niedzwiedzka K."/>
            <person name="Martijn J."/>
            <person name="Lind A.E."/>
            <person name="van Eijk R."/>
            <person name="Schleper C."/>
            <person name="Guy L."/>
            <person name="Ettema T.J."/>
        </authorList>
    </citation>
    <scope>NUCLEOTIDE SEQUENCE</scope>
</reference>
<dbReference type="InterPro" id="IPR017900">
    <property type="entry name" value="4Fe4S_Fe_S_CS"/>
</dbReference>
<name>A0A0F9CNW1_9ZZZZ</name>
<dbReference type="PANTHER" id="PTHR43255:SF1">
    <property type="entry name" value="IRON-SULFUR-BINDING OXIDOREDUCTASE FADF-RELATED"/>
    <property type="match status" value="1"/>
</dbReference>
<dbReference type="InterPro" id="IPR009051">
    <property type="entry name" value="Helical_ferredxn"/>
</dbReference>
<gene>
    <name evidence="7" type="ORF">LCGC14_2299350</name>
</gene>
<evidence type="ECO:0000256" key="5">
    <source>
        <dbReference type="ARBA" id="ARBA00023014"/>
    </source>
</evidence>
<dbReference type="EMBL" id="LAZR01032381">
    <property type="protein sequence ID" value="KKL51053.1"/>
    <property type="molecule type" value="Genomic_DNA"/>
</dbReference>
<dbReference type="GO" id="GO:0016491">
    <property type="term" value="F:oxidoreductase activity"/>
    <property type="evidence" value="ECO:0007669"/>
    <property type="project" value="UniProtKB-KW"/>
</dbReference>
<dbReference type="AlphaFoldDB" id="A0A0F9CNW1"/>
<dbReference type="PANTHER" id="PTHR43255">
    <property type="entry name" value="IRON-SULFUR-BINDING OXIDOREDUCTASE FADF-RELATED-RELATED"/>
    <property type="match status" value="1"/>
</dbReference>
<proteinExistence type="predicted"/>